<dbReference type="Proteomes" id="UP001158576">
    <property type="component" value="Chromosome XSR"/>
</dbReference>
<feature type="coiled-coil region" evidence="4">
    <location>
        <begin position="369"/>
        <end position="452"/>
    </location>
</feature>
<evidence type="ECO:0000256" key="1">
    <source>
        <dbReference type="ARBA" id="ARBA00004186"/>
    </source>
</evidence>
<name>A0ABN7SK16_OIKDI</name>
<organism evidence="6 7">
    <name type="scientific">Oikopleura dioica</name>
    <name type="common">Tunicate</name>
    <dbReference type="NCBI Taxonomy" id="34765"/>
    <lineage>
        <taxon>Eukaryota</taxon>
        <taxon>Metazoa</taxon>
        <taxon>Chordata</taxon>
        <taxon>Tunicata</taxon>
        <taxon>Appendicularia</taxon>
        <taxon>Copelata</taxon>
        <taxon>Oikopleuridae</taxon>
        <taxon>Oikopleura</taxon>
    </lineage>
</organism>
<dbReference type="InterPro" id="IPR031794">
    <property type="entry name" value="HMMR_C"/>
</dbReference>
<dbReference type="EMBL" id="OU015569">
    <property type="protein sequence ID" value="CAG5098905.1"/>
    <property type="molecule type" value="Genomic_DNA"/>
</dbReference>
<dbReference type="Pfam" id="PF15908">
    <property type="entry name" value="HMMR_C"/>
    <property type="match status" value="1"/>
</dbReference>
<evidence type="ECO:0000313" key="6">
    <source>
        <dbReference type="EMBL" id="CAG5098905.1"/>
    </source>
</evidence>
<feature type="domain" description="Hyaluronan-mediated motility receptor C-terminal" evidence="5">
    <location>
        <begin position="542"/>
        <end position="667"/>
    </location>
</feature>
<accession>A0ABN7SK16</accession>
<comment type="subcellular location">
    <subcellularLocation>
        <location evidence="1">Cytoplasm</location>
        <location evidence="1">Cytoskeleton</location>
        <location evidence="1">Spindle</location>
    </subcellularLocation>
</comment>
<protein>
    <submittedName>
        <fullName evidence="6">Oidioi.mRNA.OKI2018_I69.XSR.g16078.t1.cds</fullName>
    </submittedName>
</protein>
<reference evidence="6 7" key="1">
    <citation type="submission" date="2021-04" db="EMBL/GenBank/DDBJ databases">
        <authorList>
            <person name="Bliznina A."/>
        </authorList>
    </citation>
    <scope>NUCLEOTIDE SEQUENCE [LARGE SCALE GENOMIC DNA]</scope>
</reference>
<keyword evidence="4" id="KW-0175">Coiled coil</keyword>
<keyword evidence="2" id="KW-0963">Cytoplasm</keyword>
<keyword evidence="3" id="KW-0206">Cytoskeleton</keyword>
<evidence type="ECO:0000256" key="2">
    <source>
        <dbReference type="ARBA" id="ARBA00022490"/>
    </source>
</evidence>
<evidence type="ECO:0000259" key="5">
    <source>
        <dbReference type="Pfam" id="PF15908"/>
    </source>
</evidence>
<keyword evidence="7" id="KW-1185">Reference proteome</keyword>
<feature type="coiled-coil region" evidence="4">
    <location>
        <begin position="503"/>
        <end position="659"/>
    </location>
</feature>
<evidence type="ECO:0000256" key="3">
    <source>
        <dbReference type="ARBA" id="ARBA00023212"/>
    </source>
</evidence>
<evidence type="ECO:0000313" key="7">
    <source>
        <dbReference type="Proteomes" id="UP001158576"/>
    </source>
</evidence>
<gene>
    <name evidence="6" type="ORF">OKIOD_LOCUS7636</name>
</gene>
<feature type="coiled-coil region" evidence="4">
    <location>
        <begin position="81"/>
        <end position="157"/>
    </location>
</feature>
<evidence type="ECO:0000256" key="4">
    <source>
        <dbReference type="SAM" id="Coils"/>
    </source>
</evidence>
<feature type="coiled-coil region" evidence="4">
    <location>
        <begin position="200"/>
        <end position="330"/>
    </location>
</feature>
<sequence>MSFSKLPRVLISEEASKAKNPGPGDYDPKEIDRSIAVRIAPKGTQQAKRSLATKPNYLSKKDVSGVRKKLDSNVMISKVRLQQLTVQAQQFKDDNDILKKTLDSVEKERNQSWTQLKEKKASLKEMEARLEFYEQQKVELENELASKTELLDKEKERANSVGDTLAEMKSKFSALTLDSESQEEEKSRLTADLSIKIASLEKAQSEIEHLKQVITELRSRIDFNEKEQRETTQRCLDLELEITECKIDLQNARQSFAELETDYSIKDQKHTATIESLKRELETEKCKYETQVAKLESDRVRDAEQHQCEVVALQTQLDNWEDISRNYETEQKKNLADIVALQEELGVLTKDFENCKADRAILMKQVEVGNEFELKCEALLEENAELQLNLHDTREQMKELVEQQVTYEDELEEHFEALMRNVEDLDEAKSKLSELENERDVIVRELQMSKEANESVEAELQKRISQVNDSVVGGLIKKDASDEKYNRLKSSAMKQEKVFYEKMEGLTKKMKEEERRFKQIIADRDALLKYKDDENTRLRKAEFEKKQLHEMEVKELKLALENARAEQTRDELATKVDDAIIEEFNAEKNVLVEQNQNLQKSLNETERKLSSTMGHTNHLQKIKYTERLRQENTNFREKNAELERQVKKLNARIKALDTSIIAGSEHFFPQSSKN</sequence>
<proteinExistence type="predicted"/>